<dbReference type="Gene3D" id="1.10.3730.20">
    <property type="match status" value="1"/>
</dbReference>
<proteinExistence type="predicted"/>
<evidence type="ECO:0000256" key="8">
    <source>
        <dbReference type="ARBA" id="ARBA00022989"/>
    </source>
</evidence>
<organism evidence="13 14">
    <name type="scientific">Tunturiibacter lichenicola</name>
    <dbReference type="NCBI Taxonomy" id="2051959"/>
    <lineage>
        <taxon>Bacteria</taxon>
        <taxon>Pseudomonadati</taxon>
        <taxon>Acidobacteriota</taxon>
        <taxon>Terriglobia</taxon>
        <taxon>Terriglobales</taxon>
        <taxon>Acidobacteriaceae</taxon>
        <taxon>Tunturiibacter</taxon>
    </lineage>
</organism>
<dbReference type="GO" id="GO:0005886">
    <property type="term" value="C:plasma membrane"/>
    <property type="evidence" value="ECO:0007669"/>
    <property type="project" value="UniProtKB-SubCell"/>
</dbReference>
<keyword evidence="4" id="KW-0997">Cell inner membrane</keyword>
<evidence type="ECO:0000313" key="14">
    <source>
        <dbReference type="Proteomes" id="UP000534186"/>
    </source>
</evidence>
<dbReference type="InterPro" id="IPR000620">
    <property type="entry name" value="EamA_dom"/>
</dbReference>
<dbReference type="GO" id="GO:0022857">
    <property type="term" value="F:transmembrane transporter activity"/>
    <property type="evidence" value="ECO:0007669"/>
    <property type="project" value="InterPro"/>
</dbReference>
<feature type="transmembrane region" description="Helical" evidence="11">
    <location>
        <begin position="51"/>
        <end position="77"/>
    </location>
</feature>
<dbReference type="AlphaFoldDB" id="A0A7Y9T2Q2"/>
<evidence type="ECO:0000256" key="3">
    <source>
        <dbReference type="ARBA" id="ARBA00022516"/>
    </source>
</evidence>
<evidence type="ECO:0000256" key="5">
    <source>
        <dbReference type="ARBA" id="ARBA00022556"/>
    </source>
</evidence>
<dbReference type="Pfam" id="PF00892">
    <property type="entry name" value="EamA"/>
    <property type="match status" value="1"/>
</dbReference>
<dbReference type="SUPFAM" id="SSF103481">
    <property type="entry name" value="Multidrug resistance efflux transporter EmrE"/>
    <property type="match status" value="1"/>
</dbReference>
<evidence type="ECO:0000256" key="11">
    <source>
        <dbReference type="SAM" id="Phobius"/>
    </source>
</evidence>
<reference evidence="13 14" key="1">
    <citation type="submission" date="2020-07" db="EMBL/GenBank/DDBJ databases">
        <title>Genomic Encyclopedia of Type Strains, Phase IV (KMG-V): Genome sequencing to study the core and pangenomes of soil and plant-associated prokaryotes.</title>
        <authorList>
            <person name="Whitman W."/>
        </authorList>
    </citation>
    <scope>NUCLEOTIDE SEQUENCE [LARGE SCALE GENOMIC DNA]</scope>
    <source>
        <strain evidence="13 14">M8UP30</strain>
    </source>
</reference>
<feature type="transmembrane region" description="Helical" evidence="11">
    <location>
        <begin position="111"/>
        <end position="127"/>
    </location>
</feature>
<gene>
    <name evidence="13" type="ORF">HDF12_002323</name>
</gene>
<evidence type="ECO:0000256" key="6">
    <source>
        <dbReference type="ARBA" id="ARBA00022692"/>
    </source>
</evidence>
<protein>
    <submittedName>
        <fullName evidence="13">Drug/metabolite transporter (DMT)-like permease</fullName>
    </submittedName>
</protein>
<evidence type="ECO:0000256" key="1">
    <source>
        <dbReference type="ARBA" id="ARBA00004651"/>
    </source>
</evidence>
<dbReference type="EMBL" id="JACCCV010000001">
    <property type="protein sequence ID" value="NYF51958.1"/>
    <property type="molecule type" value="Genomic_DNA"/>
</dbReference>
<evidence type="ECO:0000256" key="10">
    <source>
        <dbReference type="ARBA" id="ARBA00023136"/>
    </source>
</evidence>
<evidence type="ECO:0000256" key="7">
    <source>
        <dbReference type="ARBA" id="ARBA00022985"/>
    </source>
</evidence>
<evidence type="ECO:0000256" key="2">
    <source>
        <dbReference type="ARBA" id="ARBA00022475"/>
    </source>
</evidence>
<evidence type="ECO:0000259" key="12">
    <source>
        <dbReference type="Pfam" id="PF00892"/>
    </source>
</evidence>
<sequence length="128" mass="13262">MNPATLHTWATIAAVVLTATAGDILIAGGMRKLGDLDDIRAKSGLLGAIKAVLSSGMFLLGITCMALSFFSLLFALSDADLSLIAPATASLTFITTAAAAKFFLKENVDSRRWIAALFVCAGVALLAK</sequence>
<dbReference type="GO" id="GO:0009103">
    <property type="term" value="P:lipopolysaccharide biosynthetic process"/>
    <property type="evidence" value="ECO:0007669"/>
    <property type="project" value="UniProtKB-KW"/>
</dbReference>
<comment type="caution">
    <text evidence="13">The sequence shown here is derived from an EMBL/GenBank/DDBJ whole genome shotgun (WGS) entry which is preliminary data.</text>
</comment>
<keyword evidence="10 11" id="KW-0472">Membrane</keyword>
<keyword evidence="6 11" id="KW-0812">Transmembrane</keyword>
<evidence type="ECO:0000313" key="13">
    <source>
        <dbReference type="EMBL" id="NYF51958.1"/>
    </source>
</evidence>
<dbReference type="InterPro" id="IPR037185">
    <property type="entry name" value="EmrE-like"/>
</dbReference>
<keyword evidence="5" id="KW-0441">Lipid A biosynthesis</keyword>
<name>A0A7Y9T2Q2_9BACT</name>
<dbReference type="Proteomes" id="UP000534186">
    <property type="component" value="Unassembled WGS sequence"/>
</dbReference>
<accession>A0A7Y9T2Q2</accession>
<feature type="domain" description="EamA" evidence="12">
    <location>
        <begin position="39"/>
        <end position="126"/>
    </location>
</feature>
<dbReference type="GO" id="GO:0009245">
    <property type="term" value="P:lipid A biosynthetic process"/>
    <property type="evidence" value="ECO:0007669"/>
    <property type="project" value="UniProtKB-KW"/>
</dbReference>
<keyword evidence="3" id="KW-0444">Lipid biosynthesis</keyword>
<dbReference type="InterPro" id="IPR000390">
    <property type="entry name" value="Small_drug/metabolite_transptr"/>
</dbReference>
<comment type="subcellular location">
    <subcellularLocation>
        <location evidence="1">Cell membrane</location>
        <topology evidence="1">Multi-pass membrane protein</topology>
    </subcellularLocation>
</comment>
<keyword evidence="7" id="KW-0448">Lipopolysaccharide biosynthesis</keyword>
<dbReference type="PANTHER" id="PTHR30561">
    <property type="entry name" value="SMR FAMILY PROTON-DEPENDENT DRUG EFFLUX TRANSPORTER SUGE"/>
    <property type="match status" value="1"/>
</dbReference>
<keyword evidence="2" id="KW-1003">Cell membrane</keyword>
<evidence type="ECO:0000256" key="4">
    <source>
        <dbReference type="ARBA" id="ARBA00022519"/>
    </source>
</evidence>
<keyword evidence="9" id="KW-0443">Lipid metabolism</keyword>
<keyword evidence="8 11" id="KW-1133">Transmembrane helix</keyword>
<dbReference type="PANTHER" id="PTHR30561:SF9">
    <property type="entry name" value="4-AMINO-4-DEOXY-L-ARABINOSE-PHOSPHOUNDECAPRENOL FLIPPASE SUBUNIT ARNF-RELATED"/>
    <property type="match status" value="1"/>
</dbReference>
<feature type="transmembrane region" description="Helical" evidence="11">
    <location>
        <begin position="6"/>
        <end position="30"/>
    </location>
</feature>
<feature type="transmembrane region" description="Helical" evidence="11">
    <location>
        <begin position="83"/>
        <end position="104"/>
    </location>
</feature>
<evidence type="ECO:0000256" key="9">
    <source>
        <dbReference type="ARBA" id="ARBA00023098"/>
    </source>
</evidence>